<dbReference type="PANTHER" id="PTHR48022">
    <property type="entry name" value="PLASTIDIC GLUCOSE TRANSPORTER 4"/>
    <property type="match status" value="1"/>
</dbReference>
<name>A0A427YHC4_9TREE</name>
<feature type="transmembrane region" description="Helical" evidence="7">
    <location>
        <begin position="281"/>
        <end position="303"/>
    </location>
</feature>
<feature type="transmembrane region" description="Helical" evidence="7">
    <location>
        <begin position="446"/>
        <end position="464"/>
    </location>
</feature>
<comment type="subcellular location">
    <subcellularLocation>
        <location evidence="1">Membrane</location>
        <topology evidence="1">Multi-pass membrane protein</topology>
    </subcellularLocation>
</comment>
<feature type="transmembrane region" description="Helical" evidence="7">
    <location>
        <begin position="167"/>
        <end position="186"/>
    </location>
</feature>
<dbReference type="AlphaFoldDB" id="A0A427YHC4"/>
<evidence type="ECO:0000256" key="3">
    <source>
        <dbReference type="ARBA" id="ARBA00022448"/>
    </source>
</evidence>
<feature type="transmembrane region" description="Helical" evidence="7">
    <location>
        <begin position="350"/>
        <end position="371"/>
    </location>
</feature>
<sequence length="516" mass="57507">MQDWHTIPNARDHVKWYNDKGRMKLNFFLSVIFVGMLLNGYDGSLISGLQAFDAWHEDLGNPDGIGIGLLNASGAISGFVVGPIITYIDETFGRKWGIRFYGYTILIGSVIGCIAGVSGANGYALFITGRVIIGFGLASFLMTSLVVVQEITHPRSRSTVAQSWNSYYILGLVISSWVIFGTSFRTDSWGWRIPYILQVPLALYVLIAVQFVPETPRWLISKGRDDEAFAFLVEYHGAGDEQDQLVRFEFAEMKEAIRREHEAKAERWGTLLKSPANRHRLSLAALMTFLTVMSGSSIIYYYYTVVFDLVGITDPTTQTGINAGLNIFTWFCQIAAVWAGKYVGRKKILLWTWPTLLLCLVGLCVAGGVFSNAGEENAQAGVATVVLVWLYLGFFNFTNPVLYSYPAEVQTFSMRSKGLLVWNTVTQLETAYVVFVDAVALDAIGYKYYIVYMPLVIIQWILVWRFMVETKGYTLEEVALAFDGPNASLANVAFLPEAEQPGYEDVTKKSDAAPTL</sequence>
<feature type="domain" description="Major facilitator superfamily (MFS) profile" evidence="8">
    <location>
        <begin position="28"/>
        <end position="471"/>
    </location>
</feature>
<protein>
    <recommendedName>
        <fullName evidence="8">Major facilitator superfamily (MFS) profile domain-containing protein</fullName>
    </recommendedName>
</protein>
<dbReference type="PANTHER" id="PTHR48022:SF64">
    <property type="entry name" value="MAJOR FACILITATOR SUPERFAMILY (MFS) PROFILE DOMAIN-CONTAINING PROTEIN"/>
    <property type="match status" value="1"/>
</dbReference>
<evidence type="ECO:0000313" key="9">
    <source>
        <dbReference type="EMBL" id="RSH90437.1"/>
    </source>
</evidence>
<feature type="transmembrane region" description="Helical" evidence="7">
    <location>
        <begin position="419"/>
        <end position="440"/>
    </location>
</feature>
<evidence type="ECO:0000256" key="6">
    <source>
        <dbReference type="ARBA" id="ARBA00023136"/>
    </source>
</evidence>
<evidence type="ECO:0000256" key="1">
    <source>
        <dbReference type="ARBA" id="ARBA00004141"/>
    </source>
</evidence>
<dbReference type="InterPro" id="IPR005828">
    <property type="entry name" value="MFS_sugar_transport-like"/>
</dbReference>
<feature type="transmembrane region" description="Helical" evidence="7">
    <location>
        <begin position="123"/>
        <end position="147"/>
    </location>
</feature>
<feature type="transmembrane region" description="Helical" evidence="7">
    <location>
        <begin position="25"/>
        <end position="45"/>
    </location>
</feature>
<dbReference type="SUPFAM" id="SSF103473">
    <property type="entry name" value="MFS general substrate transporter"/>
    <property type="match status" value="1"/>
</dbReference>
<gene>
    <name evidence="9" type="ORF">EHS25_001042</name>
</gene>
<keyword evidence="6 7" id="KW-0472">Membrane</keyword>
<keyword evidence="5 7" id="KW-1133">Transmembrane helix</keyword>
<feature type="transmembrane region" description="Helical" evidence="7">
    <location>
        <begin position="100"/>
        <end position="117"/>
    </location>
</feature>
<evidence type="ECO:0000256" key="5">
    <source>
        <dbReference type="ARBA" id="ARBA00022989"/>
    </source>
</evidence>
<organism evidence="9 10">
    <name type="scientific">Saitozyma podzolica</name>
    <dbReference type="NCBI Taxonomy" id="1890683"/>
    <lineage>
        <taxon>Eukaryota</taxon>
        <taxon>Fungi</taxon>
        <taxon>Dikarya</taxon>
        <taxon>Basidiomycota</taxon>
        <taxon>Agaricomycotina</taxon>
        <taxon>Tremellomycetes</taxon>
        <taxon>Tremellales</taxon>
        <taxon>Trimorphomycetaceae</taxon>
        <taxon>Saitozyma</taxon>
    </lineage>
</organism>
<evidence type="ECO:0000259" key="8">
    <source>
        <dbReference type="PROSITE" id="PS50850"/>
    </source>
</evidence>
<dbReference type="InterPro" id="IPR036259">
    <property type="entry name" value="MFS_trans_sf"/>
</dbReference>
<proteinExistence type="inferred from homology"/>
<keyword evidence="4 7" id="KW-0812">Transmembrane</keyword>
<dbReference type="Pfam" id="PF00083">
    <property type="entry name" value="Sugar_tr"/>
    <property type="match status" value="1"/>
</dbReference>
<accession>A0A427YHC4</accession>
<comment type="similarity">
    <text evidence="2">Belongs to the major facilitator superfamily. Sugar transporter (TC 2.A.1.1) family.</text>
</comment>
<keyword evidence="10" id="KW-1185">Reference proteome</keyword>
<evidence type="ECO:0000256" key="4">
    <source>
        <dbReference type="ARBA" id="ARBA00022692"/>
    </source>
</evidence>
<dbReference type="OrthoDB" id="6133115at2759"/>
<keyword evidence="3" id="KW-0813">Transport</keyword>
<dbReference type="InterPro" id="IPR050360">
    <property type="entry name" value="MFS_Sugar_Transporters"/>
</dbReference>
<dbReference type="FunFam" id="1.20.1250.20:FF:000134">
    <property type="entry name" value="MFS sugar transporter protein"/>
    <property type="match status" value="1"/>
</dbReference>
<dbReference type="GO" id="GO:0005351">
    <property type="term" value="F:carbohydrate:proton symporter activity"/>
    <property type="evidence" value="ECO:0007669"/>
    <property type="project" value="TreeGrafter"/>
</dbReference>
<evidence type="ECO:0000256" key="2">
    <source>
        <dbReference type="ARBA" id="ARBA00010992"/>
    </source>
</evidence>
<dbReference type="InterPro" id="IPR020846">
    <property type="entry name" value="MFS_dom"/>
</dbReference>
<feature type="transmembrane region" description="Helical" evidence="7">
    <location>
        <begin position="65"/>
        <end position="88"/>
    </location>
</feature>
<dbReference type="Proteomes" id="UP000279259">
    <property type="component" value="Unassembled WGS sequence"/>
</dbReference>
<evidence type="ECO:0000313" key="10">
    <source>
        <dbReference type="Proteomes" id="UP000279259"/>
    </source>
</evidence>
<dbReference type="EMBL" id="RSCD01000010">
    <property type="protein sequence ID" value="RSH90437.1"/>
    <property type="molecule type" value="Genomic_DNA"/>
</dbReference>
<dbReference type="PROSITE" id="PS50850">
    <property type="entry name" value="MFS"/>
    <property type="match status" value="1"/>
</dbReference>
<dbReference type="GO" id="GO:0016020">
    <property type="term" value="C:membrane"/>
    <property type="evidence" value="ECO:0007669"/>
    <property type="project" value="UniProtKB-SubCell"/>
</dbReference>
<feature type="transmembrane region" description="Helical" evidence="7">
    <location>
        <begin position="192"/>
        <end position="212"/>
    </location>
</feature>
<feature type="transmembrane region" description="Helical" evidence="7">
    <location>
        <begin position="323"/>
        <end position="343"/>
    </location>
</feature>
<dbReference type="Gene3D" id="1.20.1250.20">
    <property type="entry name" value="MFS general substrate transporter like domains"/>
    <property type="match status" value="1"/>
</dbReference>
<reference evidence="9 10" key="1">
    <citation type="submission" date="2018-11" db="EMBL/GenBank/DDBJ databases">
        <title>Genome sequence of Saitozyma podzolica DSM 27192.</title>
        <authorList>
            <person name="Aliyu H."/>
            <person name="Gorte O."/>
            <person name="Ochsenreither K."/>
        </authorList>
    </citation>
    <scope>NUCLEOTIDE SEQUENCE [LARGE SCALE GENOMIC DNA]</scope>
    <source>
        <strain evidence="9 10">DSM 27192</strain>
    </source>
</reference>
<feature type="transmembrane region" description="Helical" evidence="7">
    <location>
        <begin position="377"/>
        <end position="398"/>
    </location>
</feature>
<comment type="caution">
    <text evidence="9">The sequence shown here is derived from an EMBL/GenBank/DDBJ whole genome shotgun (WGS) entry which is preliminary data.</text>
</comment>
<dbReference type="STRING" id="1890683.A0A427YHC4"/>
<evidence type="ECO:0000256" key="7">
    <source>
        <dbReference type="SAM" id="Phobius"/>
    </source>
</evidence>